<dbReference type="Gramene" id="TraesCAD_scaffold_047446_01G000200.1">
    <property type="protein sequence ID" value="TraesCAD_scaffold_047446_01G000200.1"/>
    <property type="gene ID" value="TraesCAD_scaffold_047446_01G000200"/>
</dbReference>
<dbReference type="Gene3D" id="1.10.1200.270">
    <property type="entry name" value="Methyltransferase, alpha-helical capping domain"/>
    <property type="match status" value="1"/>
</dbReference>
<dbReference type="Gramene" id="TraesCS2D02G151600.1">
    <property type="protein sequence ID" value="TraesCS2D02G151600.1"/>
    <property type="gene ID" value="TraesCS2D02G151600"/>
</dbReference>
<dbReference type="Gramene" id="TraesRN2D0100345200.1">
    <property type="protein sequence ID" value="TraesRN2D0100345200.1"/>
    <property type="gene ID" value="TraesRN2D0100345200"/>
</dbReference>
<protein>
    <submittedName>
        <fullName evidence="3">Uncharacterized protein</fullName>
    </submittedName>
</protein>
<dbReference type="Gene3D" id="3.40.50.150">
    <property type="entry name" value="Vaccinia Virus protein VP39"/>
    <property type="match status" value="1"/>
</dbReference>
<sequence length="374" mass="42487">MNIQRDLHMAKGEGETSYVNNSRLQQKALLETEAVLEKAVGEVCMDLHQPAMTAVDLGCSSGQNTLFLVSKVIKVVGRDSDEKSRCNPVELQFFLNDLPGNDFNYVFRSLERFKESIIAEQNTLLPPFYIAGLPGTCYTRLFPRQSCHLFHSSYCLHWLSRVPQLGTCWIRRREYLNGGNICVDKTTPAGVAELYRLQFQKDMLLFLKLRHEELVLGGQMMLTFLGRKYEDIYNNGYVNHTWGLLAQSLRSLVKEGLLEKEKLDSFNLPIYAPSVNEVKEVVAQNGLFNISHIKLFESNWDPHDDSEGGEVQNSEQSGINIAKSLRAVFGPLLAKHFGESLLNRLFKKCANYATQHLERGEGKYLLICVSLKRT</sequence>
<dbReference type="EnsemblPlants" id="TraesCS2D02G151600.1">
    <property type="protein sequence ID" value="TraesCS2D02G151600.1"/>
    <property type="gene ID" value="TraesCS2D02G151600"/>
</dbReference>
<dbReference type="Gramene" id="TraesWEE_scaffold_055560_01G000100.1">
    <property type="protein sequence ID" value="TraesWEE_scaffold_055560_01G000100.1"/>
    <property type="gene ID" value="TraesWEE_scaffold_055560_01G000100"/>
</dbReference>
<dbReference type="GO" id="GO:0032259">
    <property type="term" value="P:methylation"/>
    <property type="evidence" value="ECO:0000318"/>
    <property type="project" value="GO_Central"/>
</dbReference>
<keyword evidence="4" id="KW-1185">Reference proteome</keyword>
<name>A0A3B6D930_WHEAT</name>
<dbReference type="Gramene" id="TraesROB_scaffold_066499_01G000100.1">
    <property type="protein sequence ID" value="TraesROB_scaffold_066499_01G000100.1"/>
    <property type="gene ID" value="TraesROB_scaffold_066499_01G000100"/>
</dbReference>
<proteinExistence type="predicted"/>
<dbReference type="InterPro" id="IPR042086">
    <property type="entry name" value="MeTrfase_capping"/>
</dbReference>
<dbReference type="Proteomes" id="UP000019116">
    <property type="component" value="Chromosome 2D"/>
</dbReference>
<dbReference type="GO" id="GO:0008757">
    <property type="term" value="F:S-adenosylmethionine-dependent methyltransferase activity"/>
    <property type="evidence" value="ECO:0000318"/>
    <property type="project" value="GO_Central"/>
</dbReference>
<dbReference type="InterPro" id="IPR029063">
    <property type="entry name" value="SAM-dependent_MTases_sf"/>
</dbReference>
<evidence type="ECO:0000256" key="1">
    <source>
        <dbReference type="ARBA" id="ARBA00022723"/>
    </source>
</evidence>
<dbReference type="OrthoDB" id="742322at2759"/>
<accession>A0A3B6D930</accession>
<dbReference type="AlphaFoldDB" id="A0A3B6D930"/>
<dbReference type="Pfam" id="PF03492">
    <property type="entry name" value="Methyltransf_7"/>
    <property type="match status" value="1"/>
</dbReference>
<dbReference type="Gramene" id="TraesCLE_scaffold_048647_01G000100.1">
    <property type="protein sequence ID" value="TraesCLE_scaffold_048647_01G000100.1"/>
    <property type="gene ID" value="TraesCLE_scaffold_048647_01G000100"/>
</dbReference>
<evidence type="ECO:0000256" key="2">
    <source>
        <dbReference type="ARBA" id="ARBA00022842"/>
    </source>
</evidence>
<dbReference type="PANTHER" id="PTHR31009">
    <property type="entry name" value="S-ADENOSYL-L-METHIONINE:CARBOXYL METHYLTRANSFERASE FAMILY PROTEIN"/>
    <property type="match status" value="1"/>
</dbReference>
<evidence type="ECO:0000313" key="3">
    <source>
        <dbReference type="EnsemblPlants" id="TraesCS2D02G151600.1"/>
    </source>
</evidence>
<dbReference type="InterPro" id="IPR005299">
    <property type="entry name" value="MeTrfase_7"/>
</dbReference>
<reference evidence="3" key="1">
    <citation type="submission" date="2018-08" db="EMBL/GenBank/DDBJ databases">
        <authorList>
            <person name="Rossello M."/>
        </authorList>
    </citation>
    <scope>NUCLEOTIDE SEQUENCE [LARGE SCALE GENOMIC DNA]</scope>
    <source>
        <strain evidence="3">cv. Chinese Spring</strain>
    </source>
</reference>
<dbReference type="OMA" id="CWIRRRE"/>
<dbReference type="GO" id="GO:0046872">
    <property type="term" value="F:metal ion binding"/>
    <property type="evidence" value="ECO:0007669"/>
    <property type="project" value="UniProtKB-KW"/>
</dbReference>
<reference evidence="3" key="2">
    <citation type="submission" date="2018-10" db="UniProtKB">
        <authorList>
            <consortium name="EnsemblPlants"/>
        </authorList>
    </citation>
    <scope>IDENTIFICATION</scope>
</reference>
<keyword evidence="1" id="KW-0479">Metal-binding</keyword>
<dbReference type="STRING" id="4565.A0A3B6D930"/>
<evidence type="ECO:0000313" key="4">
    <source>
        <dbReference type="Proteomes" id="UP000019116"/>
    </source>
</evidence>
<dbReference type="SMR" id="A0A3B6D930"/>
<dbReference type="SUPFAM" id="SSF53335">
    <property type="entry name" value="S-adenosyl-L-methionine-dependent methyltransferases"/>
    <property type="match status" value="1"/>
</dbReference>
<dbReference type="Gramene" id="TraesCS2D03G0319800.1">
    <property type="protein sequence ID" value="TraesCS2D03G0319800.1.CDS"/>
    <property type="gene ID" value="TraesCS2D03G0319800"/>
</dbReference>
<dbReference type="Gramene" id="TraesKAR2D01G0074500.1">
    <property type="protein sequence ID" value="cds.TraesKAR2D01G0074500.1"/>
    <property type="gene ID" value="TraesKAR2D01G0074500"/>
</dbReference>
<organism evidence="3">
    <name type="scientific">Triticum aestivum</name>
    <name type="common">Wheat</name>
    <dbReference type="NCBI Taxonomy" id="4565"/>
    <lineage>
        <taxon>Eukaryota</taxon>
        <taxon>Viridiplantae</taxon>
        <taxon>Streptophyta</taxon>
        <taxon>Embryophyta</taxon>
        <taxon>Tracheophyta</taxon>
        <taxon>Spermatophyta</taxon>
        <taxon>Magnoliopsida</taxon>
        <taxon>Liliopsida</taxon>
        <taxon>Poales</taxon>
        <taxon>Poaceae</taxon>
        <taxon>BOP clade</taxon>
        <taxon>Pooideae</taxon>
        <taxon>Triticodae</taxon>
        <taxon>Triticeae</taxon>
        <taxon>Triticinae</taxon>
        <taxon>Triticum</taxon>
    </lineage>
</organism>
<keyword evidence="2" id="KW-0460">Magnesium</keyword>